<evidence type="ECO:0000256" key="2">
    <source>
        <dbReference type="ARBA" id="ARBA00023015"/>
    </source>
</evidence>
<evidence type="ECO:0000313" key="7">
    <source>
        <dbReference type="Proteomes" id="UP000295416"/>
    </source>
</evidence>
<keyword evidence="7" id="KW-1185">Reference proteome</keyword>
<sequence>MDIKQLRYFHTVVQEGQFTRAAKKLHMAQPPLSQQIKLLEQELDVLLLERNGRNIEPTPAGKLLFKKANELILQLDETAREVKEMGEGLKGNLSIGTVITCFSYLPERIRLFRDSFPLVTFQLREGDSYRLKEQLTNREIELAIAHPPFDANTFDIIPLPKEPFVLVTPKSWNIHPVNENAIQLKELSTLPLLLMRRLNGSGLDEMIIDQCRSGGIEPNVFGVCPDAALLLWLVSSGVAATILPKSTLSSLPTTDLKIFDIENFNIHSDSAVIWLKDRYLSKCAVRFIDTFRKGLK</sequence>
<accession>A0A4R2P7I2</accession>
<proteinExistence type="inferred from homology"/>
<dbReference type="GO" id="GO:0003677">
    <property type="term" value="F:DNA binding"/>
    <property type="evidence" value="ECO:0007669"/>
    <property type="project" value="UniProtKB-KW"/>
</dbReference>
<gene>
    <name evidence="6" type="ORF">EV207_10431</name>
</gene>
<dbReference type="Pfam" id="PF03466">
    <property type="entry name" value="LysR_substrate"/>
    <property type="match status" value="1"/>
</dbReference>
<dbReference type="PROSITE" id="PS50931">
    <property type="entry name" value="HTH_LYSR"/>
    <property type="match status" value="1"/>
</dbReference>
<evidence type="ECO:0000256" key="4">
    <source>
        <dbReference type="ARBA" id="ARBA00023163"/>
    </source>
</evidence>
<organism evidence="6 7">
    <name type="scientific">Scopulibacillus darangshiensis</name>
    <dbReference type="NCBI Taxonomy" id="442528"/>
    <lineage>
        <taxon>Bacteria</taxon>
        <taxon>Bacillati</taxon>
        <taxon>Bacillota</taxon>
        <taxon>Bacilli</taxon>
        <taxon>Bacillales</taxon>
        <taxon>Sporolactobacillaceae</taxon>
        <taxon>Scopulibacillus</taxon>
    </lineage>
</organism>
<dbReference type="InterPro" id="IPR050950">
    <property type="entry name" value="HTH-type_LysR_regulators"/>
</dbReference>
<name>A0A4R2P7I2_9BACL</name>
<dbReference type="FunFam" id="1.10.10.10:FF:000001">
    <property type="entry name" value="LysR family transcriptional regulator"/>
    <property type="match status" value="1"/>
</dbReference>
<keyword evidence="4" id="KW-0804">Transcription</keyword>
<dbReference type="Gene3D" id="3.40.190.290">
    <property type="match status" value="1"/>
</dbReference>
<dbReference type="Pfam" id="PF00126">
    <property type="entry name" value="HTH_1"/>
    <property type="match status" value="1"/>
</dbReference>
<keyword evidence="3 6" id="KW-0238">DNA-binding</keyword>
<dbReference type="GO" id="GO:0003700">
    <property type="term" value="F:DNA-binding transcription factor activity"/>
    <property type="evidence" value="ECO:0007669"/>
    <property type="project" value="InterPro"/>
</dbReference>
<comment type="caution">
    <text evidence="6">The sequence shown here is derived from an EMBL/GenBank/DDBJ whole genome shotgun (WGS) entry which is preliminary data.</text>
</comment>
<evidence type="ECO:0000313" key="6">
    <source>
        <dbReference type="EMBL" id="TCP30852.1"/>
    </source>
</evidence>
<evidence type="ECO:0000256" key="1">
    <source>
        <dbReference type="ARBA" id="ARBA00009437"/>
    </source>
</evidence>
<protein>
    <submittedName>
        <fullName evidence="6">DNA-binding transcriptional LysR family regulator</fullName>
    </submittedName>
</protein>
<feature type="domain" description="HTH lysR-type" evidence="5">
    <location>
        <begin position="1"/>
        <end position="58"/>
    </location>
</feature>
<dbReference type="InterPro" id="IPR000847">
    <property type="entry name" value="LysR_HTH_N"/>
</dbReference>
<reference evidence="6 7" key="1">
    <citation type="submission" date="2019-03" db="EMBL/GenBank/DDBJ databases">
        <title>Genomic Encyclopedia of Type Strains, Phase IV (KMG-IV): sequencing the most valuable type-strain genomes for metagenomic binning, comparative biology and taxonomic classification.</title>
        <authorList>
            <person name="Goeker M."/>
        </authorList>
    </citation>
    <scope>NUCLEOTIDE SEQUENCE [LARGE SCALE GENOMIC DNA]</scope>
    <source>
        <strain evidence="6 7">DSM 19377</strain>
    </source>
</reference>
<dbReference type="InterPro" id="IPR005119">
    <property type="entry name" value="LysR_subst-bd"/>
</dbReference>
<dbReference type="SUPFAM" id="SSF53850">
    <property type="entry name" value="Periplasmic binding protein-like II"/>
    <property type="match status" value="1"/>
</dbReference>
<evidence type="ECO:0000259" key="5">
    <source>
        <dbReference type="PROSITE" id="PS50931"/>
    </source>
</evidence>
<dbReference type="RefSeq" id="WP_132744079.1">
    <property type="nucleotide sequence ID" value="NZ_SLXK01000004.1"/>
</dbReference>
<dbReference type="PANTHER" id="PTHR30419">
    <property type="entry name" value="HTH-TYPE TRANSCRIPTIONAL REGULATOR YBHD"/>
    <property type="match status" value="1"/>
</dbReference>
<dbReference type="PANTHER" id="PTHR30419:SF28">
    <property type="entry name" value="HTH-TYPE TRANSCRIPTIONAL REGULATOR BSDA"/>
    <property type="match status" value="1"/>
</dbReference>
<dbReference type="OrthoDB" id="9803735at2"/>
<dbReference type="GO" id="GO:0005829">
    <property type="term" value="C:cytosol"/>
    <property type="evidence" value="ECO:0007669"/>
    <property type="project" value="TreeGrafter"/>
</dbReference>
<dbReference type="CDD" id="cd05466">
    <property type="entry name" value="PBP2_LTTR_substrate"/>
    <property type="match status" value="1"/>
</dbReference>
<dbReference type="InterPro" id="IPR036390">
    <property type="entry name" value="WH_DNA-bd_sf"/>
</dbReference>
<keyword evidence="2" id="KW-0805">Transcription regulation</keyword>
<dbReference type="PRINTS" id="PR00039">
    <property type="entry name" value="HTHLYSR"/>
</dbReference>
<dbReference type="Proteomes" id="UP000295416">
    <property type="component" value="Unassembled WGS sequence"/>
</dbReference>
<dbReference type="InterPro" id="IPR036388">
    <property type="entry name" value="WH-like_DNA-bd_sf"/>
</dbReference>
<evidence type="ECO:0000256" key="3">
    <source>
        <dbReference type="ARBA" id="ARBA00023125"/>
    </source>
</evidence>
<dbReference type="SUPFAM" id="SSF46785">
    <property type="entry name" value="Winged helix' DNA-binding domain"/>
    <property type="match status" value="1"/>
</dbReference>
<comment type="similarity">
    <text evidence="1">Belongs to the LysR transcriptional regulatory family.</text>
</comment>
<dbReference type="EMBL" id="SLXK01000004">
    <property type="protein sequence ID" value="TCP30852.1"/>
    <property type="molecule type" value="Genomic_DNA"/>
</dbReference>
<dbReference type="AlphaFoldDB" id="A0A4R2P7I2"/>
<dbReference type="Gene3D" id="1.10.10.10">
    <property type="entry name" value="Winged helix-like DNA-binding domain superfamily/Winged helix DNA-binding domain"/>
    <property type="match status" value="1"/>
</dbReference>